<dbReference type="SUPFAM" id="SSF54427">
    <property type="entry name" value="NTF2-like"/>
    <property type="match status" value="1"/>
</dbReference>
<evidence type="ECO:0000259" key="2">
    <source>
        <dbReference type="Pfam" id="PF04542"/>
    </source>
</evidence>
<organism evidence="4 5">
    <name type="scientific">Paraherbaspirillum soli</name>
    <dbReference type="NCBI Taxonomy" id="631222"/>
    <lineage>
        <taxon>Bacteria</taxon>
        <taxon>Pseudomonadati</taxon>
        <taxon>Pseudomonadota</taxon>
        <taxon>Betaproteobacteria</taxon>
        <taxon>Burkholderiales</taxon>
        <taxon>Oxalobacteraceae</taxon>
        <taxon>Paraherbaspirillum</taxon>
    </lineage>
</organism>
<dbReference type="Pfam" id="PF04542">
    <property type="entry name" value="Sigma70_r2"/>
    <property type="match status" value="1"/>
</dbReference>
<feature type="domain" description="RNA polymerase sigma factor 70 region 4 type 2" evidence="3">
    <location>
        <begin position="109"/>
        <end position="159"/>
    </location>
</feature>
<dbReference type="InterPro" id="IPR032710">
    <property type="entry name" value="NTF2-like_dom_sf"/>
</dbReference>
<dbReference type="InterPro" id="IPR036388">
    <property type="entry name" value="WH-like_DNA-bd_sf"/>
</dbReference>
<dbReference type="SUPFAM" id="SSF88946">
    <property type="entry name" value="Sigma2 domain of RNA polymerase sigma factors"/>
    <property type="match status" value="1"/>
</dbReference>
<gene>
    <name evidence="4" type="ORF">ACFPM8_04870</name>
</gene>
<evidence type="ECO:0000313" key="5">
    <source>
        <dbReference type="Proteomes" id="UP001596045"/>
    </source>
</evidence>
<feature type="domain" description="RNA polymerase sigma-70 region 2" evidence="2">
    <location>
        <begin position="10"/>
        <end position="73"/>
    </location>
</feature>
<evidence type="ECO:0000313" key="4">
    <source>
        <dbReference type="EMBL" id="MFC5473282.1"/>
    </source>
</evidence>
<dbReference type="EMBL" id="JBHSMT010000008">
    <property type="protein sequence ID" value="MFC5473282.1"/>
    <property type="molecule type" value="Genomic_DNA"/>
</dbReference>
<dbReference type="NCBIfam" id="TIGR02937">
    <property type="entry name" value="sigma70-ECF"/>
    <property type="match status" value="1"/>
</dbReference>
<evidence type="ECO:0000259" key="3">
    <source>
        <dbReference type="Pfam" id="PF08281"/>
    </source>
</evidence>
<dbReference type="Proteomes" id="UP001596045">
    <property type="component" value="Unassembled WGS sequence"/>
</dbReference>
<dbReference type="RefSeq" id="WP_378995529.1">
    <property type="nucleotide sequence ID" value="NZ_JBHSMT010000008.1"/>
</dbReference>
<dbReference type="Gene3D" id="1.10.10.10">
    <property type="entry name" value="Winged helix-like DNA-binding domain superfamily/Winged helix DNA-binding domain"/>
    <property type="match status" value="1"/>
</dbReference>
<dbReference type="InterPro" id="IPR014284">
    <property type="entry name" value="RNA_pol_sigma-70_dom"/>
</dbReference>
<dbReference type="Gene3D" id="1.10.1740.10">
    <property type="match status" value="1"/>
</dbReference>
<dbReference type="InterPro" id="IPR052704">
    <property type="entry name" value="ECF_Sigma-70_Domain"/>
</dbReference>
<dbReference type="InterPro" id="IPR007627">
    <property type="entry name" value="RNA_pol_sigma70_r2"/>
</dbReference>
<dbReference type="PANTHER" id="PTHR30173">
    <property type="entry name" value="SIGMA 19 FACTOR"/>
    <property type="match status" value="1"/>
</dbReference>
<accession>A0ABW0M7M0</accession>
<reference evidence="5" key="1">
    <citation type="journal article" date="2019" name="Int. J. Syst. Evol. Microbiol.">
        <title>The Global Catalogue of Microorganisms (GCM) 10K type strain sequencing project: providing services to taxonomists for standard genome sequencing and annotation.</title>
        <authorList>
            <consortium name="The Broad Institute Genomics Platform"/>
            <consortium name="The Broad Institute Genome Sequencing Center for Infectious Disease"/>
            <person name="Wu L."/>
            <person name="Ma J."/>
        </authorList>
    </citation>
    <scope>NUCLEOTIDE SEQUENCE [LARGE SCALE GENOMIC DNA]</scope>
    <source>
        <strain evidence="5">JCM 17066</strain>
    </source>
</reference>
<keyword evidence="5" id="KW-1185">Reference proteome</keyword>
<dbReference type="InterPro" id="IPR013324">
    <property type="entry name" value="RNA_pol_sigma_r3/r4-like"/>
</dbReference>
<dbReference type="Gene3D" id="3.10.450.50">
    <property type="match status" value="1"/>
</dbReference>
<protein>
    <submittedName>
        <fullName evidence="4">Sigma-70 family RNA polymerase sigma factor</fullName>
    </submittedName>
</protein>
<dbReference type="InterPro" id="IPR013325">
    <property type="entry name" value="RNA_pol_sigma_r2"/>
</dbReference>
<comment type="subunit">
    <text evidence="1">Interacts transiently with the RNA polymerase catalytic core formed by RpoA, RpoB, RpoC and RpoZ (2 alpha, 1 beta, 1 beta' and 1 omega subunit) to form the RNA polymerase holoenzyme that can initiate transcription.</text>
</comment>
<dbReference type="Pfam" id="PF08281">
    <property type="entry name" value="Sigma70_r4_2"/>
    <property type="match status" value="1"/>
</dbReference>
<sequence length="286" mass="30805">MDQQKILALLFEEHRSHLRKVAYRMLGSLSEAEDAVQETWIRLSRADISAVANLPGWLTTVVSHICLDMLRTRNVQREEPLEEHEPAEDSETAINPEEEALLAESVGLALLVVLDTLTPAERLAFVLHDMFDLSFEEIAPIVERTPTATRQLASRARRRVQGGATLQSAALIGKRKVVEAFLAASRAGDMQALLAVLAPDVVLQADGAPMPVRGAAAVVQRALSYAARSPFTRLALVNGSPALVVAPLGRLMAALCFTVADGKITGVEVATDAARLHGLRLGVLGD</sequence>
<comment type="caution">
    <text evidence="4">The sequence shown here is derived from an EMBL/GenBank/DDBJ whole genome shotgun (WGS) entry which is preliminary data.</text>
</comment>
<name>A0ABW0M7M0_9BURK</name>
<proteinExistence type="predicted"/>
<dbReference type="PANTHER" id="PTHR30173:SF43">
    <property type="entry name" value="ECF RNA POLYMERASE SIGMA FACTOR SIGI-RELATED"/>
    <property type="match status" value="1"/>
</dbReference>
<dbReference type="SUPFAM" id="SSF88659">
    <property type="entry name" value="Sigma3 and sigma4 domains of RNA polymerase sigma factors"/>
    <property type="match status" value="1"/>
</dbReference>
<dbReference type="InterPro" id="IPR013249">
    <property type="entry name" value="RNA_pol_sigma70_r4_t2"/>
</dbReference>
<evidence type="ECO:0000256" key="1">
    <source>
        <dbReference type="ARBA" id="ARBA00011344"/>
    </source>
</evidence>